<protein>
    <submittedName>
        <fullName evidence="3">Serpentine receptor class gamma</fullName>
    </submittedName>
</protein>
<dbReference type="InterPro" id="IPR052854">
    <property type="entry name" value="Serpentine_rcpt_epsilon"/>
</dbReference>
<dbReference type="PANTHER" id="PTHR47518:SF9">
    <property type="entry name" value="SERPENTINE RECEPTOR, CLASS T"/>
    <property type="match status" value="1"/>
</dbReference>
<keyword evidence="2" id="KW-1185">Reference proteome</keyword>
<accession>A0A0K0FV13</accession>
<keyword evidence="1" id="KW-0472">Membrane</keyword>
<feature type="transmembrane region" description="Helical" evidence="1">
    <location>
        <begin position="77"/>
        <end position="96"/>
    </location>
</feature>
<proteinExistence type="predicted"/>
<keyword evidence="1" id="KW-1133">Transmembrane helix</keyword>
<evidence type="ECO:0000256" key="1">
    <source>
        <dbReference type="SAM" id="Phobius"/>
    </source>
</evidence>
<reference evidence="3" key="2">
    <citation type="submission" date="2015-08" db="UniProtKB">
        <authorList>
            <consortium name="WormBaseParasite"/>
        </authorList>
    </citation>
    <scope>IDENTIFICATION</scope>
</reference>
<evidence type="ECO:0000313" key="2">
    <source>
        <dbReference type="Proteomes" id="UP000035680"/>
    </source>
</evidence>
<keyword evidence="1" id="KW-0812">Transmembrane</keyword>
<reference evidence="2" key="1">
    <citation type="submission" date="2014-07" db="EMBL/GenBank/DDBJ databases">
        <authorList>
            <person name="Martin A.A"/>
            <person name="De Silva N."/>
        </authorList>
    </citation>
    <scope>NUCLEOTIDE SEQUENCE</scope>
</reference>
<dbReference type="AlphaFoldDB" id="A0A0K0FV13"/>
<feature type="transmembrane region" description="Helical" evidence="1">
    <location>
        <begin position="6"/>
        <end position="23"/>
    </location>
</feature>
<evidence type="ECO:0000313" key="3">
    <source>
        <dbReference type="WBParaSite" id="SVE_1617700.1"/>
    </source>
</evidence>
<dbReference type="WBParaSite" id="SVE_1617700.1">
    <property type="protein sequence ID" value="SVE_1617700.1"/>
    <property type="gene ID" value="SVE_1617700"/>
</dbReference>
<sequence length="290" mass="34421">MLLLTITAYVLSTCFVDIILLCLERIPQPKYEKFEERLYYFGYEAQVYTSAFIRSCNWVLVIERITSTLKRNVYERYRSTIVGISICTMILSYGIIVKNINRIWKGFEEHYYKFSMIFDFFTIIIACYLWYKNVKLRRLTIISDIHLSEKFQINENIRLVKFTFPFIVPYIFINTGFNILLDFGHSLLSDTDLVLAYNDLCIFISYIIVFIYILNKNNIIKCFPHRNSNNILSFSRSFGKNQSTQNNGTKKFDNKTKQFRTNSQTLQINGKQIPTNYDDEAYHRVVTMAW</sequence>
<feature type="transmembrane region" description="Helical" evidence="1">
    <location>
        <begin position="159"/>
        <end position="181"/>
    </location>
</feature>
<name>A0A0K0FV13_STRVS</name>
<organism evidence="2 3">
    <name type="scientific">Strongyloides venezuelensis</name>
    <name type="common">Threadworm</name>
    <dbReference type="NCBI Taxonomy" id="75913"/>
    <lineage>
        <taxon>Eukaryota</taxon>
        <taxon>Metazoa</taxon>
        <taxon>Ecdysozoa</taxon>
        <taxon>Nematoda</taxon>
        <taxon>Chromadorea</taxon>
        <taxon>Rhabditida</taxon>
        <taxon>Tylenchina</taxon>
        <taxon>Panagrolaimomorpha</taxon>
        <taxon>Strongyloidoidea</taxon>
        <taxon>Strongyloididae</taxon>
        <taxon>Strongyloides</taxon>
    </lineage>
</organism>
<feature type="transmembrane region" description="Helical" evidence="1">
    <location>
        <begin position="193"/>
        <end position="214"/>
    </location>
</feature>
<feature type="transmembrane region" description="Helical" evidence="1">
    <location>
        <begin position="111"/>
        <end position="131"/>
    </location>
</feature>
<dbReference type="Proteomes" id="UP000035680">
    <property type="component" value="Unassembled WGS sequence"/>
</dbReference>
<dbReference type="PANTHER" id="PTHR47518">
    <property type="entry name" value="SERPENTINE RECEPTOR CLASS EPSILON-13-RELATED"/>
    <property type="match status" value="1"/>
</dbReference>